<accession>A0A8H6H0R2</accession>
<evidence type="ECO:0000313" key="2">
    <source>
        <dbReference type="Proteomes" id="UP000593570"/>
    </source>
</evidence>
<comment type="caution">
    <text evidence="1">The sequence shown here is derived from an EMBL/GenBank/DDBJ whole genome shotgun (WGS) entry which is preliminary data.</text>
</comment>
<protein>
    <submittedName>
        <fullName evidence="1">Uncharacterized protein</fullName>
    </submittedName>
</protein>
<sequence>MLSAFVHIAPLLTTQTQSPTALLTINPQIRHSALPKVLPERTTLFVHTALTLSLSHEVSQRWMPTRLACLGNNA</sequence>
<reference evidence="1 2" key="1">
    <citation type="journal article" date="2020" name="bioRxiv">
        <title>A chromosome-scale genome assembly for the Fusarium oxysporum strain Fo5176 to establish a model Arabidopsis-fungal pathosystem.</title>
        <authorList>
            <person name="Fokkens L."/>
            <person name="Guo L."/>
            <person name="Dora S."/>
            <person name="Wang B."/>
            <person name="Ye K."/>
            <person name="Sanchez-Rodriguez C."/>
            <person name="Croll D."/>
        </authorList>
    </citation>
    <scope>NUCLEOTIDE SEQUENCE [LARGE SCALE GENOMIC DNA]</scope>
    <source>
        <strain evidence="1 2">Fo5176</strain>
    </source>
</reference>
<dbReference type="AlphaFoldDB" id="A0A8H6H0R2"/>
<proteinExistence type="predicted"/>
<dbReference type="Proteomes" id="UP000593570">
    <property type="component" value="Unassembled WGS sequence"/>
</dbReference>
<name>A0A8H6H0R2_FUSOX</name>
<evidence type="ECO:0000313" key="1">
    <source>
        <dbReference type="EMBL" id="KAF6527092.1"/>
    </source>
</evidence>
<gene>
    <name evidence="1" type="ORF">HZS61_010136</name>
</gene>
<organism evidence="1 2">
    <name type="scientific">Fusarium oxysporum f. sp. conglutinans</name>
    <dbReference type="NCBI Taxonomy" id="100902"/>
    <lineage>
        <taxon>Eukaryota</taxon>
        <taxon>Fungi</taxon>
        <taxon>Dikarya</taxon>
        <taxon>Ascomycota</taxon>
        <taxon>Pezizomycotina</taxon>
        <taxon>Sordariomycetes</taxon>
        <taxon>Hypocreomycetidae</taxon>
        <taxon>Hypocreales</taxon>
        <taxon>Nectriaceae</taxon>
        <taxon>Fusarium</taxon>
        <taxon>Fusarium oxysporum species complex</taxon>
    </lineage>
</organism>
<dbReference type="EMBL" id="JACDXP010000003">
    <property type="protein sequence ID" value="KAF6527092.1"/>
    <property type="molecule type" value="Genomic_DNA"/>
</dbReference>